<evidence type="ECO:0000256" key="1">
    <source>
        <dbReference type="SAM" id="MobiDB-lite"/>
    </source>
</evidence>
<gene>
    <name evidence="3" type="ORF">DEVEQU_03798</name>
</gene>
<feature type="signal peptide" evidence="2">
    <location>
        <begin position="1"/>
        <end position="24"/>
    </location>
</feature>
<sequence>MNKTLGAVFGAALAILGTISASMAAPAFVTGLGNVYDAPGRASSVVAILPEGATVDANCTNDGWCQITGIGGSTGTNGWMMSNNVRFGDLNPPRPQPPQPQPPQPWPPQPQPQPWPPQPQPQPWPWPQPPKPQPQPPVVSSGACFYSERNFGGNSFCVDRGDSFSRMPRNWNDRIRSVEVFGRNTRVDLCVDTNFRGSCVTLRSDTGRLPAGIDRRASSLDVY</sequence>
<name>A0A447IGT0_9HYPH</name>
<dbReference type="InterPro" id="IPR010466">
    <property type="entry name" value="DUF1058"/>
</dbReference>
<feature type="compositionally biased region" description="Pro residues" evidence="1">
    <location>
        <begin position="92"/>
        <end position="137"/>
    </location>
</feature>
<dbReference type="Pfam" id="PF03995">
    <property type="entry name" value="Inhibitor_I36"/>
    <property type="match status" value="1"/>
</dbReference>
<protein>
    <submittedName>
        <fullName evidence="3">Bacterial SH3 domain protein</fullName>
    </submittedName>
</protein>
<keyword evidence="4" id="KW-1185">Reference proteome</keyword>
<keyword evidence="2" id="KW-0732">Signal</keyword>
<dbReference type="SUPFAM" id="SSF49695">
    <property type="entry name" value="gamma-Crystallin-like"/>
    <property type="match status" value="1"/>
</dbReference>
<evidence type="ECO:0000313" key="4">
    <source>
        <dbReference type="Proteomes" id="UP000268844"/>
    </source>
</evidence>
<feature type="region of interest" description="Disordered" evidence="1">
    <location>
        <begin position="73"/>
        <end position="141"/>
    </location>
</feature>
<organism evidence="3 4">
    <name type="scientific">Devosia equisanguinis</name>
    <dbReference type="NCBI Taxonomy" id="2490941"/>
    <lineage>
        <taxon>Bacteria</taxon>
        <taxon>Pseudomonadati</taxon>
        <taxon>Pseudomonadota</taxon>
        <taxon>Alphaproteobacteria</taxon>
        <taxon>Hyphomicrobiales</taxon>
        <taxon>Devosiaceae</taxon>
        <taxon>Devosia</taxon>
    </lineage>
</organism>
<evidence type="ECO:0000313" key="3">
    <source>
        <dbReference type="EMBL" id="VDS06634.1"/>
    </source>
</evidence>
<dbReference type="Gene3D" id="2.60.20.10">
    <property type="entry name" value="Crystallins"/>
    <property type="match status" value="1"/>
</dbReference>
<feature type="chain" id="PRO_5019518650" evidence="2">
    <location>
        <begin position="25"/>
        <end position="223"/>
    </location>
</feature>
<dbReference type="AlphaFoldDB" id="A0A447IGT0"/>
<dbReference type="OrthoDB" id="8457065at2"/>
<evidence type="ECO:0000256" key="2">
    <source>
        <dbReference type="SAM" id="SignalP"/>
    </source>
</evidence>
<dbReference type="Proteomes" id="UP000268844">
    <property type="component" value="Unassembled WGS sequence"/>
</dbReference>
<dbReference type="InterPro" id="IPR011024">
    <property type="entry name" value="G_crystallin-like"/>
</dbReference>
<proteinExistence type="predicted"/>
<dbReference type="RefSeq" id="WP_126152149.1">
    <property type="nucleotide sequence ID" value="NZ_JBHTMH010000001.1"/>
</dbReference>
<reference evidence="3 4" key="1">
    <citation type="submission" date="2018-12" db="EMBL/GenBank/DDBJ databases">
        <authorList>
            <person name="Criscuolo A."/>
        </authorList>
    </citation>
    <scope>NUCLEOTIDE SEQUENCE [LARGE SCALE GENOMIC DNA]</scope>
    <source>
        <strain evidence="3">ACIP1116281</strain>
    </source>
</reference>
<dbReference type="Pfam" id="PF06347">
    <property type="entry name" value="SH3_4"/>
    <property type="match status" value="1"/>
</dbReference>
<accession>A0A447IGT0</accession>
<dbReference type="Gene3D" id="2.30.30.40">
    <property type="entry name" value="SH3 Domains"/>
    <property type="match status" value="1"/>
</dbReference>
<dbReference type="EMBL" id="UZWD01000058">
    <property type="protein sequence ID" value="VDS06634.1"/>
    <property type="molecule type" value="Genomic_DNA"/>
</dbReference>